<evidence type="ECO:0000256" key="4">
    <source>
        <dbReference type="ARBA" id="ARBA00023163"/>
    </source>
</evidence>
<evidence type="ECO:0000259" key="8">
    <source>
        <dbReference type="SMART" id="SM01370"/>
    </source>
</evidence>
<feature type="coiled-coil region" evidence="6">
    <location>
        <begin position="330"/>
        <end position="357"/>
    </location>
</feature>
<dbReference type="GO" id="GO:0051123">
    <property type="term" value="P:RNA polymerase II preinitiation complex assembly"/>
    <property type="evidence" value="ECO:0007669"/>
    <property type="project" value="TreeGrafter"/>
</dbReference>
<evidence type="ECO:0000256" key="2">
    <source>
        <dbReference type="ARBA" id="ARBA00009368"/>
    </source>
</evidence>
<dbReference type="Pfam" id="PF04658">
    <property type="entry name" value="TAFII55_N"/>
    <property type="match status" value="1"/>
</dbReference>
<evidence type="ECO:0000313" key="9">
    <source>
        <dbReference type="EMBL" id="TGZ83072.1"/>
    </source>
</evidence>
<dbReference type="EMBL" id="ML220114">
    <property type="protein sequence ID" value="TGZ83072.1"/>
    <property type="molecule type" value="Genomic_DNA"/>
</dbReference>
<feature type="region of interest" description="Disordered" evidence="7">
    <location>
        <begin position="166"/>
        <end position="192"/>
    </location>
</feature>
<dbReference type="PANTHER" id="PTHR12228">
    <property type="entry name" value="TRANSCRIPTION INITIATION FACTOR TFIID 55 KD SUBUNIT-RELATED"/>
    <property type="match status" value="1"/>
</dbReference>
<dbReference type="PANTHER" id="PTHR12228:SF0">
    <property type="entry name" value="TATA-BOX BINDING PROTEIN ASSOCIATED FACTOR 7"/>
    <property type="match status" value="1"/>
</dbReference>
<reference evidence="9 10" key="1">
    <citation type="submission" date="2019-04" db="EMBL/GenBank/DDBJ databases">
        <title>Comparative genomics and transcriptomics to analyze fruiting body development in filamentous ascomycetes.</title>
        <authorList>
            <consortium name="DOE Joint Genome Institute"/>
            <person name="Lutkenhaus R."/>
            <person name="Traeger S."/>
            <person name="Breuer J."/>
            <person name="Kuo A."/>
            <person name="Lipzen A."/>
            <person name="Pangilinan J."/>
            <person name="Dilworth D."/>
            <person name="Sandor L."/>
            <person name="Poggeler S."/>
            <person name="Barry K."/>
            <person name="Grigoriev I.V."/>
            <person name="Nowrousian M."/>
        </authorList>
    </citation>
    <scope>NUCLEOTIDE SEQUENCE [LARGE SCALE GENOMIC DNA]</scope>
    <source>
        <strain evidence="9 10">CBS 389.68</strain>
    </source>
</reference>
<proteinExistence type="inferred from homology"/>
<gene>
    <name evidence="9" type="ORF">EX30DRAFT_339303</name>
</gene>
<feature type="region of interest" description="Disordered" evidence="7">
    <location>
        <begin position="429"/>
        <end position="459"/>
    </location>
</feature>
<dbReference type="InterPro" id="IPR006751">
    <property type="entry name" value="TAFII55_prot_cons_reg"/>
</dbReference>
<evidence type="ECO:0000256" key="3">
    <source>
        <dbReference type="ARBA" id="ARBA00023015"/>
    </source>
</evidence>
<dbReference type="InterPro" id="IPR037817">
    <property type="entry name" value="TAF7"/>
</dbReference>
<feature type="compositionally biased region" description="Acidic residues" evidence="7">
    <location>
        <begin position="445"/>
        <end position="457"/>
    </location>
</feature>
<feature type="domain" description="TAFII55 protein conserved region" evidence="8">
    <location>
        <begin position="196"/>
        <end position="356"/>
    </location>
</feature>
<accession>A0A4S2N1Q1</accession>
<dbReference type="GO" id="GO:0005669">
    <property type="term" value="C:transcription factor TFIID complex"/>
    <property type="evidence" value="ECO:0007669"/>
    <property type="project" value="InterPro"/>
</dbReference>
<feature type="compositionally biased region" description="Low complexity" evidence="7">
    <location>
        <begin position="26"/>
        <end position="50"/>
    </location>
</feature>
<feature type="compositionally biased region" description="Low complexity" evidence="7">
    <location>
        <begin position="65"/>
        <end position="79"/>
    </location>
</feature>
<keyword evidence="10" id="KW-1185">Reference proteome</keyword>
<dbReference type="STRING" id="341454.A0A4S2N1Q1"/>
<evidence type="ECO:0000256" key="5">
    <source>
        <dbReference type="ARBA" id="ARBA00023242"/>
    </source>
</evidence>
<keyword evidence="3" id="KW-0805">Transcription regulation</keyword>
<dbReference type="OrthoDB" id="153872at2759"/>
<organism evidence="9 10">
    <name type="scientific">Ascodesmis nigricans</name>
    <dbReference type="NCBI Taxonomy" id="341454"/>
    <lineage>
        <taxon>Eukaryota</taxon>
        <taxon>Fungi</taxon>
        <taxon>Dikarya</taxon>
        <taxon>Ascomycota</taxon>
        <taxon>Pezizomycotina</taxon>
        <taxon>Pezizomycetes</taxon>
        <taxon>Pezizales</taxon>
        <taxon>Ascodesmidaceae</taxon>
        <taxon>Ascodesmis</taxon>
    </lineage>
</organism>
<sequence>MAPPPPPHHPSSTQPASRMVKLRITSEALAAAAAAAANSPPTAPPNQSNPKPKKPKKPRPPKTPAGSTSVAGQSSSSAPAPAPPPPPPSRSSTISVPPPSSSTGAPVIIPKIKIKSSALHQPLLQHPRPIHPTLKLKSSSFPLPSTPHATPIPGAALPTPTIKLKHRRKPVVKSARLEPGNSYDSEASDREEEPAIEEQFILRMQPGPDCDYLRGLIERKELSLASDVWLKFKDPRHCVVSIRNHLYGATLYDLPTILESSKTLDKKNIFKTADVCQMLVVHGRIQHESEVLDKHYPSPNNDNMNYIKDYRYPHGVTPPMYFCRRRRFRKRVSNRTIEAVEQEVERLLRKDEDAMDSKFELIDPAKLRRQAEEEEEEEEGVGEVGYDALGEGEYESGEGEEYDFFGDNDAEGEVDEDTLAIDLESALMGLTEDDPSGSLQKVKEESDDDDDDVEDDMAAGQMDEAALERQQLRERIMEEMKELQEAYAAKEREMGRLQNALLRQRCQKVMDAFLSQMEMKRNELEQLGEN</sequence>
<feature type="compositionally biased region" description="Basic residues" evidence="7">
    <location>
        <begin position="51"/>
        <end position="60"/>
    </location>
</feature>
<protein>
    <recommendedName>
        <fullName evidence="8">TAFII55 protein conserved region domain-containing protein</fullName>
    </recommendedName>
</protein>
<comment type="similarity">
    <text evidence="2">Belongs to the TAF7 family.</text>
</comment>
<dbReference type="InParanoid" id="A0A4S2N1Q1"/>
<feature type="coiled-coil region" evidence="6">
    <location>
        <begin position="462"/>
        <end position="530"/>
    </location>
</feature>
<feature type="compositionally biased region" description="Pro residues" evidence="7">
    <location>
        <begin position="80"/>
        <end position="89"/>
    </location>
</feature>
<dbReference type="AlphaFoldDB" id="A0A4S2N1Q1"/>
<name>A0A4S2N1Q1_9PEZI</name>
<keyword evidence="6" id="KW-0175">Coiled coil</keyword>
<keyword evidence="4" id="KW-0804">Transcription</keyword>
<evidence type="ECO:0000256" key="1">
    <source>
        <dbReference type="ARBA" id="ARBA00004123"/>
    </source>
</evidence>
<dbReference type="Proteomes" id="UP000298138">
    <property type="component" value="Unassembled WGS sequence"/>
</dbReference>
<dbReference type="FunCoup" id="A0A4S2N1Q1">
    <property type="interactions" value="204"/>
</dbReference>
<evidence type="ECO:0000256" key="6">
    <source>
        <dbReference type="SAM" id="Coils"/>
    </source>
</evidence>
<dbReference type="SMART" id="SM01370">
    <property type="entry name" value="TAFII55_N"/>
    <property type="match status" value="1"/>
</dbReference>
<comment type="subcellular location">
    <subcellularLocation>
        <location evidence="1">Nucleus</location>
    </subcellularLocation>
</comment>
<keyword evidence="5" id="KW-0539">Nucleus</keyword>
<evidence type="ECO:0000313" key="10">
    <source>
        <dbReference type="Proteomes" id="UP000298138"/>
    </source>
</evidence>
<dbReference type="GO" id="GO:0016251">
    <property type="term" value="F:RNA polymerase II general transcription initiation factor activity"/>
    <property type="evidence" value="ECO:0007669"/>
    <property type="project" value="TreeGrafter"/>
</dbReference>
<feature type="region of interest" description="Disordered" evidence="7">
    <location>
        <begin position="1"/>
        <end position="108"/>
    </location>
</feature>
<dbReference type="CDD" id="cd08047">
    <property type="entry name" value="TAF7"/>
    <property type="match status" value="1"/>
</dbReference>
<evidence type="ECO:0000256" key="7">
    <source>
        <dbReference type="SAM" id="MobiDB-lite"/>
    </source>
</evidence>